<evidence type="ECO:0000313" key="2">
    <source>
        <dbReference type="Proteomes" id="UP000257109"/>
    </source>
</evidence>
<dbReference type="EMBL" id="QJKJ01007969">
    <property type="protein sequence ID" value="RDX81262.1"/>
    <property type="molecule type" value="Genomic_DNA"/>
</dbReference>
<sequence>MVAELVKIVQVESSGCEWDFVMEPCSTDKQIYTREKQGEEDFFYMYKTQLHPYGWVALQAFKVIYYCLRMEPIATKFLHYYLVRLGLKMGWVSLTVILKTCLFNAYSTSYKEFKARFIKSRDDMSACDKLNMTFLNQLHQGMNCKDIVKLVFVDAPVRTLCDKCTRCAEDTSA</sequence>
<dbReference type="Proteomes" id="UP000257109">
    <property type="component" value="Unassembled WGS sequence"/>
</dbReference>
<dbReference type="AlphaFoldDB" id="A0A371FSK4"/>
<reference evidence="1" key="1">
    <citation type="submission" date="2018-05" db="EMBL/GenBank/DDBJ databases">
        <title>Draft genome of Mucuna pruriens seed.</title>
        <authorList>
            <person name="Nnadi N.E."/>
            <person name="Vos R."/>
            <person name="Hasami M.H."/>
            <person name="Devisetty U.K."/>
            <person name="Aguiy J.C."/>
        </authorList>
    </citation>
    <scope>NUCLEOTIDE SEQUENCE [LARGE SCALE GENOMIC DNA]</scope>
    <source>
        <strain evidence="1">JCA_2017</strain>
    </source>
</reference>
<feature type="non-terminal residue" evidence="1">
    <location>
        <position position="1"/>
    </location>
</feature>
<proteinExistence type="predicted"/>
<accession>A0A371FSK4</accession>
<dbReference type="STRING" id="157652.A0A371FSK4"/>
<name>A0A371FSK4_MUCPR</name>
<evidence type="ECO:0000313" key="1">
    <source>
        <dbReference type="EMBL" id="RDX81262.1"/>
    </source>
</evidence>
<keyword evidence="2" id="KW-1185">Reference proteome</keyword>
<protein>
    <submittedName>
        <fullName evidence="1">Uncharacterized protein</fullName>
    </submittedName>
</protein>
<organism evidence="1 2">
    <name type="scientific">Mucuna pruriens</name>
    <name type="common">Velvet bean</name>
    <name type="synonym">Dolichos pruriens</name>
    <dbReference type="NCBI Taxonomy" id="157652"/>
    <lineage>
        <taxon>Eukaryota</taxon>
        <taxon>Viridiplantae</taxon>
        <taxon>Streptophyta</taxon>
        <taxon>Embryophyta</taxon>
        <taxon>Tracheophyta</taxon>
        <taxon>Spermatophyta</taxon>
        <taxon>Magnoliopsida</taxon>
        <taxon>eudicotyledons</taxon>
        <taxon>Gunneridae</taxon>
        <taxon>Pentapetalae</taxon>
        <taxon>rosids</taxon>
        <taxon>fabids</taxon>
        <taxon>Fabales</taxon>
        <taxon>Fabaceae</taxon>
        <taxon>Papilionoideae</taxon>
        <taxon>50 kb inversion clade</taxon>
        <taxon>NPAAA clade</taxon>
        <taxon>indigoferoid/millettioid clade</taxon>
        <taxon>Phaseoleae</taxon>
        <taxon>Mucuna</taxon>
    </lineage>
</organism>
<gene>
    <name evidence="1" type="ORF">CR513_38086</name>
</gene>
<comment type="caution">
    <text evidence="1">The sequence shown here is derived from an EMBL/GenBank/DDBJ whole genome shotgun (WGS) entry which is preliminary data.</text>
</comment>